<gene>
    <name evidence="1" type="ORF">ABN611_03325</name>
</gene>
<dbReference type="GO" id="GO:0005506">
    <property type="term" value="F:iron ion binding"/>
    <property type="evidence" value="ECO:0007669"/>
    <property type="project" value="UniProtKB-ARBA"/>
</dbReference>
<proteinExistence type="predicted"/>
<dbReference type="PANTHER" id="PTHR20883">
    <property type="entry name" value="PHYTANOYL-COA DIOXYGENASE DOMAIN CONTAINING 1"/>
    <property type="match status" value="1"/>
</dbReference>
<dbReference type="GO" id="GO:0016706">
    <property type="term" value="F:2-oxoglutarate-dependent dioxygenase activity"/>
    <property type="evidence" value="ECO:0007669"/>
    <property type="project" value="UniProtKB-ARBA"/>
</dbReference>
<keyword evidence="1" id="KW-0223">Dioxygenase</keyword>
<dbReference type="RefSeq" id="WP_350278266.1">
    <property type="nucleotide sequence ID" value="NZ_CP158165.1"/>
</dbReference>
<reference evidence="1" key="1">
    <citation type="submission" date="2024-06" db="EMBL/GenBank/DDBJ databases">
        <title>Kribbella sp. strain HUAS MG21 genome sequences.</title>
        <authorList>
            <person name="Mo P."/>
        </authorList>
    </citation>
    <scope>NUCLEOTIDE SEQUENCE</scope>
    <source>
        <strain evidence="1">HUAS MG21</strain>
    </source>
</reference>
<name>A0AAU7TFJ3_9ACTN</name>
<dbReference type="Pfam" id="PF05721">
    <property type="entry name" value="PhyH"/>
    <property type="match status" value="1"/>
</dbReference>
<dbReference type="SUPFAM" id="SSF51197">
    <property type="entry name" value="Clavaminate synthase-like"/>
    <property type="match status" value="1"/>
</dbReference>
<dbReference type="Gene3D" id="2.60.120.620">
    <property type="entry name" value="q2cbj1_9rhob like domain"/>
    <property type="match status" value="1"/>
</dbReference>
<organism evidence="1">
    <name type="scientific">Kribbella sp. HUAS MG21</name>
    <dbReference type="NCBI Taxonomy" id="3160966"/>
    <lineage>
        <taxon>Bacteria</taxon>
        <taxon>Bacillati</taxon>
        <taxon>Actinomycetota</taxon>
        <taxon>Actinomycetes</taxon>
        <taxon>Propionibacteriales</taxon>
        <taxon>Kribbellaceae</taxon>
        <taxon>Kribbella</taxon>
    </lineage>
</organism>
<dbReference type="PANTHER" id="PTHR20883:SF48">
    <property type="entry name" value="ECTOINE DIOXYGENASE"/>
    <property type="match status" value="1"/>
</dbReference>
<dbReference type="AlphaFoldDB" id="A0AAU7TFJ3"/>
<sequence>MATPTELDDYLFDLRGYLILQQALDPGLVDELNTALDDLPELEPQAWAGNVHRVDDNPDNAGVELQNIVEGGPAFERLIDHPSWLAHVRRYCGEQDSYVEGLFIDECFATIRQHGGFFPVHSGGYRGAVRGQYRYKDGIFRCGQVNILMALTDIGPGDGGTLVIPGSHKSNLHHPQFDQYKSWDTTMDAMPGVVEVHLAKGDVLLFCDGLSHGASTRTNPGERRALIYRYGPSWATTRWGYSYSEELLARVTPQQKSILQPIAPRRPQKVQP</sequence>
<accession>A0AAU7TFJ3</accession>
<protein>
    <submittedName>
        <fullName evidence="1">Phytanoyl-CoA dioxygenase family protein</fullName>
    </submittedName>
</protein>
<keyword evidence="1" id="KW-0560">Oxidoreductase</keyword>
<evidence type="ECO:0000313" key="1">
    <source>
        <dbReference type="EMBL" id="XBV25454.1"/>
    </source>
</evidence>
<dbReference type="InterPro" id="IPR008775">
    <property type="entry name" value="Phytyl_CoA_dOase-like"/>
</dbReference>
<dbReference type="EMBL" id="CP158165">
    <property type="protein sequence ID" value="XBV25454.1"/>
    <property type="molecule type" value="Genomic_DNA"/>
</dbReference>